<gene>
    <name evidence="2" type="ORF">EW145_g2117</name>
</gene>
<feature type="region of interest" description="Disordered" evidence="1">
    <location>
        <begin position="337"/>
        <end position="360"/>
    </location>
</feature>
<protein>
    <submittedName>
        <fullName evidence="2">Uncharacterized protein</fullName>
    </submittedName>
</protein>
<name>A0A4S4LDZ4_9AGAM</name>
<feature type="compositionally biased region" description="Low complexity" evidence="1">
    <location>
        <begin position="1"/>
        <end position="38"/>
    </location>
</feature>
<feature type="region of interest" description="Disordered" evidence="1">
    <location>
        <begin position="220"/>
        <end position="243"/>
    </location>
</feature>
<dbReference type="AlphaFoldDB" id="A0A4S4LDZ4"/>
<organism evidence="2 3">
    <name type="scientific">Phellinidium pouzarii</name>
    <dbReference type="NCBI Taxonomy" id="167371"/>
    <lineage>
        <taxon>Eukaryota</taxon>
        <taxon>Fungi</taxon>
        <taxon>Dikarya</taxon>
        <taxon>Basidiomycota</taxon>
        <taxon>Agaricomycotina</taxon>
        <taxon>Agaricomycetes</taxon>
        <taxon>Hymenochaetales</taxon>
        <taxon>Hymenochaetaceae</taxon>
        <taxon>Phellinidium</taxon>
    </lineage>
</organism>
<proteinExistence type="predicted"/>
<evidence type="ECO:0000256" key="1">
    <source>
        <dbReference type="SAM" id="MobiDB-lite"/>
    </source>
</evidence>
<dbReference type="OrthoDB" id="10661880at2759"/>
<evidence type="ECO:0000313" key="2">
    <source>
        <dbReference type="EMBL" id="THH09308.1"/>
    </source>
</evidence>
<feature type="compositionally biased region" description="Pro residues" evidence="1">
    <location>
        <begin position="230"/>
        <end position="240"/>
    </location>
</feature>
<keyword evidence="3" id="KW-1185">Reference proteome</keyword>
<sequence length="368" mass="39245">MQSSHSIADLSSSASEELSDSCPSLLTSGSTSSDSLPETDSDTPPQSHSISPLSIGPAALDFEHIAQLRTFKEEIETGTDMSTPRPKLADDKTYFLKLAEDMDTGYEAEGEAKQGARTKVAGDLGTHTSPVQLPCQPHAPRRRGEHKHSVLEVVPEDSPIILSASPPESVATVGSLARSRRPTRIDLPAARTFTQRGRVTKQPTNVGLGLGLSTWSSQNNPLCSPDDLRPPPASFKPPATPRLKPRVVDNKAALRPYPSLMARTPSPIDPLPSSVLSLANYAKTREYLRRPEAAAKPFHTVSSFTGFGLRTDSALRTGESPKASVDSGTDKAHLYAAGSDPEMLRSGASGDCGSARGGKDTFNPYFAM</sequence>
<dbReference type="EMBL" id="SGPK01000068">
    <property type="protein sequence ID" value="THH09308.1"/>
    <property type="molecule type" value="Genomic_DNA"/>
</dbReference>
<feature type="region of interest" description="Disordered" evidence="1">
    <location>
        <begin position="1"/>
        <end position="55"/>
    </location>
</feature>
<dbReference type="Proteomes" id="UP000308199">
    <property type="component" value="Unassembled WGS sequence"/>
</dbReference>
<feature type="compositionally biased region" description="Polar residues" evidence="1">
    <location>
        <begin position="42"/>
        <end position="52"/>
    </location>
</feature>
<accession>A0A4S4LDZ4</accession>
<comment type="caution">
    <text evidence="2">The sequence shown here is derived from an EMBL/GenBank/DDBJ whole genome shotgun (WGS) entry which is preliminary data.</text>
</comment>
<evidence type="ECO:0000313" key="3">
    <source>
        <dbReference type="Proteomes" id="UP000308199"/>
    </source>
</evidence>
<reference evidence="2 3" key="1">
    <citation type="submission" date="2019-02" db="EMBL/GenBank/DDBJ databases">
        <title>Genome sequencing of the rare red list fungi Phellinidium pouzarii.</title>
        <authorList>
            <person name="Buettner E."/>
            <person name="Kellner H."/>
        </authorList>
    </citation>
    <scope>NUCLEOTIDE SEQUENCE [LARGE SCALE GENOMIC DNA]</scope>
    <source>
        <strain evidence="2 3">DSM 108285</strain>
    </source>
</reference>